<gene>
    <name evidence="4" type="ORF">MBO_09738</name>
</gene>
<dbReference type="RefSeq" id="WP_036367194.1">
    <property type="nucleotide sequence ID" value="NZ_AOMT01000043.1"/>
</dbReference>
<sequence length="200" mass="21350">MKKLLPALIIASVSITATANVGSLYVQGLVGTSKLDVKDDRSQKKAKDSDTAFSVAVGSDYGATRYALDYTHFGELEHKETGFDVAGDYRKTNVKAQSVGVSAFYDFTSVSGFTPYVGARVGVNKLNLDISNKASVGAESFFSSTTAKKTQVGLGAVAGVSYAINPQWTIDGGVEYNHLGKVDNFKVKEYGGKIGVRYNF</sequence>
<accession>A0A066UJK8</accession>
<dbReference type="eggNOG" id="COG3637">
    <property type="taxonomic scope" value="Bacteria"/>
</dbReference>
<dbReference type="SUPFAM" id="SSF56925">
    <property type="entry name" value="OMPA-like"/>
    <property type="match status" value="1"/>
</dbReference>
<evidence type="ECO:0000256" key="2">
    <source>
        <dbReference type="SAM" id="SignalP"/>
    </source>
</evidence>
<proteinExistence type="inferred from homology"/>
<dbReference type="Proteomes" id="UP000035860">
    <property type="component" value="Unassembled WGS sequence"/>
</dbReference>
<name>A0A066UJK8_9GAMM</name>
<dbReference type="Gene3D" id="2.40.160.20">
    <property type="match status" value="1"/>
</dbReference>
<keyword evidence="2" id="KW-0732">Signal</keyword>
<comment type="caution">
    <text evidence="4">The sequence shown here is derived from an EMBL/GenBank/DDBJ whole genome shotgun (WGS) entry which is preliminary data.</text>
</comment>
<dbReference type="InterPro" id="IPR003394">
    <property type="entry name" value="Porin_opacity"/>
</dbReference>
<dbReference type="Pfam" id="PF02462">
    <property type="entry name" value="Opacity"/>
    <property type="match status" value="1"/>
</dbReference>
<feature type="signal peptide" evidence="2">
    <location>
        <begin position="1"/>
        <end position="19"/>
    </location>
</feature>
<evidence type="ECO:0000259" key="3">
    <source>
        <dbReference type="Pfam" id="PF02462"/>
    </source>
</evidence>
<evidence type="ECO:0000313" key="4">
    <source>
        <dbReference type="EMBL" id="KDN24418.1"/>
    </source>
</evidence>
<protein>
    <submittedName>
        <fullName evidence="4">Opa-like protein A</fullName>
    </submittedName>
</protein>
<reference evidence="4 5" key="1">
    <citation type="journal article" date="2014" name="Genome Announc.">
        <title>Draft Genome Sequence of Moraxella bovoculi Strain 237T (ATCC BAA-1259T) Isolated from a Calf with Infectious Bovine Keratoconjunctivitis.</title>
        <authorList>
            <person name="Calcutt M.J."/>
            <person name="Foecking M.F."/>
            <person name="Martin N.T."/>
            <person name="Mhlanga-Mutangadura T."/>
            <person name="Reilly T.J."/>
        </authorList>
    </citation>
    <scope>NUCLEOTIDE SEQUENCE [LARGE SCALE GENOMIC DNA]</scope>
    <source>
        <strain evidence="4 5">237</strain>
    </source>
</reference>
<feature type="domain" description="Porin opacity type" evidence="3">
    <location>
        <begin position="57"/>
        <end position="200"/>
    </location>
</feature>
<keyword evidence="5" id="KW-1185">Reference proteome</keyword>
<dbReference type="GO" id="GO:0009279">
    <property type="term" value="C:cell outer membrane"/>
    <property type="evidence" value="ECO:0007669"/>
    <property type="project" value="UniProtKB-ARBA"/>
</dbReference>
<dbReference type="OrthoDB" id="6648740at2"/>
<comment type="similarity">
    <text evidence="1">Belongs to the opacity porin family.</text>
</comment>
<evidence type="ECO:0000313" key="5">
    <source>
        <dbReference type="Proteomes" id="UP000035860"/>
    </source>
</evidence>
<dbReference type="GO" id="GO:0015288">
    <property type="term" value="F:porin activity"/>
    <property type="evidence" value="ECO:0007669"/>
    <property type="project" value="InterPro"/>
</dbReference>
<dbReference type="EMBL" id="AOMT01000043">
    <property type="protein sequence ID" value="KDN24418.1"/>
    <property type="molecule type" value="Genomic_DNA"/>
</dbReference>
<organism evidence="4 5">
    <name type="scientific">Moraxella bovoculi 237</name>
    <dbReference type="NCBI Taxonomy" id="743974"/>
    <lineage>
        <taxon>Bacteria</taxon>
        <taxon>Pseudomonadati</taxon>
        <taxon>Pseudomonadota</taxon>
        <taxon>Gammaproteobacteria</taxon>
        <taxon>Moraxellales</taxon>
        <taxon>Moraxellaceae</taxon>
        <taxon>Moraxella</taxon>
    </lineage>
</organism>
<feature type="chain" id="PRO_5001627272" evidence="2">
    <location>
        <begin position="20"/>
        <end position="200"/>
    </location>
</feature>
<dbReference type="InterPro" id="IPR011250">
    <property type="entry name" value="OMP/PagP_B-barrel"/>
</dbReference>
<evidence type="ECO:0000256" key="1">
    <source>
        <dbReference type="ARBA" id="ARBA00009830"/>
    </source>
</evidence>
<dbReference type="AlphaFoldDB" id="A0A066UJK8"/>